<dbReference type="InterPro" id="IPR036264">
    <property type="entry name" value="Bact_exopeptidase_dim_dom"/>
</dbReference>
<dbReference type="InterPro" id="IPR010964">
    <property type="entry name" value="M20A_pepV-rel"/>
</dbReference>
<keyword evidence="7" id="KW-0224">Dipeptidase</keyword>
<dbReference type="InterPro" id="IPR002933">
    <property type="entry name" value="Peptidase_M20"/>
</dbReference>
<keyword evidence="10" id="KW-1185">Reference proteome</keyword>
<dbReference type="PROSITE" id="PS00758">
    <property type="entry name" value="ARGE_DAPE_CPG2_1"/>
    <property type="match status" value="1"/>
</dbReference>
<comment type="similarity">
    <text evidence="2">Belongs to the peptidase M20A family.</text>
</comment>
<dbReference type="GO" id="GO:0008777">
    <property type="term" value="F:acetylornithine deacetylase activity"/>
    <property type="evidence" value="ECO:0007669"/>
    <property type="project" value="TreeGrafter"/>
</dbReference>
<evidence type="ECO:0000256" key="2">
    <source>
        <dbReference type="ARBA" id="ARBA00006247"/>
    </source>
</evidence>
<keyword evidence="8" id="KW-0482">Metalloprotease</keyword>
<keyword evidence="5" id="KW-0378">Hydrolase</keyword>
<evidence type="ECO:0000256" key="1">
    <source>
        <dbReference type="ARBA" id="ARBA00001947"/>
    </source>
</evidence>
<sequence>MDTKTIKQLVADHRDEFLDALDAIMQIQSVKGEPAPHAPFGKGPRAVLDAVVKLGQQYGFQTGIVNDAMAYVQWGDDNDDYVGIVGHLDVVPAGDGWSYPPFKLSEKDGRFFGRGVLDNKGASIASLYGMKLLKDAGVKLHRTVRLIFGSDEESGSADVPLYLKQEKAPRFGFTPDCKWPVVYGERGIVNYQIKTPLPHSSLDQLSDIVGDQAMDHVPDELTVALNGKPLTVKGRRTPTNAPEMGENAITWLAKDAVDDDLVQGPLKAYFQWVVDALHEKHYGEGLGIAFEDADSGKLIVTPYKLTKQDDAMVLEVAMRYPVSFTEADVTAGLKKAVPAGSTITVVRSIPGVMHDKHDPFIAELSKVYEDVTGLDGTPLTTTGATYARAMPNIVAYGPSFPGQKGIAHKQDEWMDEKDLMLNMAVYMSAIIAMGNQQ</sequence>
<dbReference type="NCBIfam" id="TIGR01887">
    <property type="entry name" value="dipeptidaselike"/>
    <property type="match status" value="1"/>
</dbReference>
<comment type="cofactor">
    <cofactor evidence="1">
        <name>Zn(2+)</name>
        <dbReference type="ChEBI" id="CHEBI:29105"/>
    </cofactor>
</comment>
<reference evidence="9 10" key="1">
    <citation type="journal article" date="2015" name="Genome Announc.">
        <title>Expanding the biotechnology potential of lactobacilli through comparative genomics of 213 strains and associated genera.</title>
        <authorList>
            <person name="Sun Z."/>
            <person name="Harris H.M."/>
            <person name="McCann A."/>
            <person name="Guo C."/>
            <person name="Argimon S."/>
            <person name="Zhang W."/>
            <person name="Yang X."/>
            <person name="Jeffery I.B."/>
            <person name="Cooney J.C."/>
            <person name="Kagawa T.F."/>
            <person name="Liu W."/>
            <person name="Song Y."/>
            <person name="Salvetti E."/>
            <person name="Wrobel A."/>
            <person name="Rasinkangas P."/>
            <person name="Parkhill J."/>
            <person name="Rea M.C."/>
            <person name="O'Sullivan O."/>
            <person name="Ritari J."/>
            <person name="Douillard F.P."/>
            <person name="Paul Ross R."/>
            <person name="Yang R."/>
            <person name="Briner A.E."/>
            <person name="Felis G.E."/>
            <person name="de Vos W.M."/>
            <person name="Barrangou R."/>
            <person name="Klaenhammer T.R."/>
            <person name="Caufield P.W."/>
            <person name="Cui Y."/>
            <person name="Zhang H."/>
            <person name="O'Toole P.W."/>
        </authorList>
    </citation>
    <scope>NUCLEOTIDE SEQUENCE [LARGE SCALE GENOMIC DNA]</scope>
    <source>
        <strain evidence="9 10">DSM 22697</strain>
    </source>
</reference>
<dbReference type="EMBL" id="AYZJ01000032">
    <property type="protein sequence ID" value="KRN22506.1"/>
    <property type="molecule type" value="Genomic_DNA"/>
</dbReference>
<dbReference type="AlphaFoldDB" id="A0A0R2FB24"/>
<organism evidence="9 10">
    <name type="scientific">Lacticaseibacillus camelliae DSM 22697 = JCM 13995</name>
    <dbReference type="NCBI Taxonomy" id="1423730"/>
    <lineage>
        <taxon>Bacteria</taxon>
        <taxon>Bacillati</taxon>
        <taxon>Bacillota</taxon>
        <taxon>Bacilli</taxon>
        <taxon>Lactobacillales</taxon>
        <taxon>Lactobacillaceae</taxon>
        <taxon>Lacticaseibacillus</taxon>
    </lineage>
</organism>
<dbReference type="GO" id="GO:0016805">
    <property type="term" value="F:dipeptidase activity"/>
    <property type="evidence" value="ECO:0007669"/>
    <property type="project" value="UniProtKB-KW"/>
</dbReference>
<dbReference type="InterPro" id="IPR050072">
    <property type="entry name" value="Peptidase_M20A"/>
</dbReference>
<evidence type="ECO:0000256" key="3">
    <source>
        <dbReference type="ARBA" id="ARBA00022670"/>
    </source>
</evidence>
<keyword evidence="3" id="KW-0645">Protease</keyword>
<dbReference type="RefSeq" id="WP_054664104.1">
    <property type="nucleotide sequence ID" value="NZ_AYZJ01000032.1"/>
</dbReference>
<dbReference type="GO" id="GO:0008270">
    <property type="term" value="F:zinc ion binding"/>
    <property type="evidence" value="ECO:0007669"/>
    <property type="project" value="InterPro"/>
</dbReference>
<dbReference type="Gene3D" id="3.40.630.10">
    <property type="entry name" value="Zn peptidases"/>
    <property type="match status" value="2"/>
</dbReference>
<dbReference type="Pfam" id="PF01546">
    <property type="entry name" value="Peptidase_M20"/>
    <property type="match status" value="1"/>
</dbReference>
<dbReference type="Proteomes" id="UP000050865">
    <property type="component" value="Unassembled WGS sequence"/>
</dbReference>
<dbReference type="STRING" id="1423730.FC75_GL001785"/>
<accession>A0A0R2FB24</accession>
<dbReference type="SUPFAM" id="SSF53187">
    <property type="entry name" value="Zn-dependent exopeptidases"/>
    <property type="match status" value="1"/>
</dbReference>
<keyword evidence="6" id="KW-0862">Zinc</keyword>
<evidence type="ECO:0000256" key="4">
    <source>
        <dbReference type="ARBA" id="ARBA00022723"/>
    </source>
</evidence>
<keyword evidence="4" id="KW-0479">Metal-binding</keyword>
<dbReference type="PANTHER" id="PTHR43808:SF31">
    <property type="entry name" value="N-ACETYL-L-CITRULLINE DEACETYLASE"/>
    <property type="match status" value="1"/>
</dbReference>
<name>A0A0R2FB24_9LACO</name>
<dbReference type="InterPro" id="IPR001261">
    <property type="entry name" value="ArgE/DapE_CS"/>
</dbReference>
<dbReference type="PATRIC" id="fig|1423730.4.peg.1860"/>
<dbReference type="OrthoDB" id="9761532at2"/>
<dbReference type="PANTHER" id="PTHR43808">
    <property type="entry name" value="ACETYLORNITHINE DEACETYLASE"/>
    <property type="match status" value="1"/>
</dbReference>
<evidence type="ECO:0000313" key="10">
    <source>
        <dbReference type="Proteomes" id="UP000050865"/>
    </source>
</evidence>
<comment type="caution">
    <text evidence="9">The sequence shown here is derived from an EMBL/GenBank/DDBJ whole genome shotgun (WGS) entry which is preliminary data.</text>
</comment>
<evidence type="ECO:0000256" key="5">
    <source>
        <dbReference type="ARBA" id="ARBA00022801"/>
    </source>
</evidence>
<protein>
    <submittedName>
        <fullName evidence="9">Dipeptidase</fullName>
    </submittedName>
</protein>
<dbReference type="GO" id="GO:0006526">
    <property type="term" value="P:L-arginine biosynthetic process"/>
    <property type="evidence" value="ECO:0007669"/>
    <property type="project" value="TreeGrafter"/>
</dbReference>
<evidence type="ECO:0000256" key="6">
    <source>
        <dbReference type="ARBA" id="ARBA00022833"/>
    </source>
</evidence>
<evidence type="ECO:0000256" key="7">
    <source>
        <dbReference type="ARBA" id="ARBA00022997"/>
    </source>
</evidence>
<gene>
    <name evidence="9" type="ORF">FC75_GL001785</name>
</gene>
<evidence type="ECO:0000313" key="9">
    <source>
        <dbReference type="EMBL" id="KRN22506.1"/>
    </source>
</evidence>
<dbReference type="SUPFAM" id="SSF55031">
    <property type="entry name" value="Bacterial exopeptidase dimerisation domain"/>
    <property type="match status" value="1"/>
</dbReference>
<evidence type="ECO:0000256" key="8">
    <source>
        <dbReference type="ARBA" id="ARBA00023049"/>
    </source>
</evidence>
<dbReference type="GO" id="GO:0008237">
    <property type="term" value="F:metallopeptidase activity"/>
    <property type="evidence" value="ECO:0007669"/>
    <property type="project" value="UniProtKB-KW"/>
</dbReference>
<dbReference type="GO" id="GO:0006508">
    <property type="term" value="P:proteolysis"/>
    <property type="evidence" value="ECO:0007669"/>
    <property type="project" value="UniProtKB-KW"/>
</dbReference>
<proteinExistence type="inferred from homology"/>